<proteinExistence type="predicted"/>
<protein>
    <submittedName>
        <fullName evidence="1">Uncharacterized protein</fullName>
    </submittedName>
</protein>
<dbReference type="Proteomes" id="UP000235786">
    <property type="component" value="Unassembled WGS sequence"/>
</dbReference>
<dbReference type="EMBL" id="KZ613944">
    <property type="protein sequence ID" value="PMD41645.1"/>
    <property type="molecule type" value="Genomic_DNA"/>
</dbReference>
<evidence type="ECO:0000313" key="1">
    <source>
        <dbReference type="EMBL" id="PMD41645.1"/>
    </source>
</evidence>
<keyword evidence="2" id="KW-1185">Reference proteome</keyword>
<name>A0A2J6RSY7_HYAVF</name>
<dbReference type="AlphaFoldDB" id="A0A2J6RSY7"/>
<accession>A0A2J6RSY7</accession>
<reference evidence="1 2" key="1">
    <citation type="submission" date="2016-04" db="EMBL/GenBank/DDBJ databases">
        <title>A degradative enzymes factory behind the ericoid mycorrhizal symbiosis.</title>
        <authorList>
            <consortium name="DOE Joint Genome Institute"/>
            <person name="Martino E."/>
            <person name="Morin E."/>
            <person name="Grelet G."/>
            <person name="Kuo A."/>
            <person name="Kohler A."/>
            <person name="Daghino S."/>
            <person name="Barry K."/>
            <person name="Choi C."/>
            <person name="Cichocki N."/>
            <person name="Clum A."/>
            <person name="Copeland A."/>
            <person name="Hainaut M."/>
            <person name="Haridas S."/>
            <person name="Labutti K."/>
            <person name="Lindquist E."/>
            <person name="Lipzen A."/>
            <person name="Khouja H.-R."/>
            <person name="Murat C."/>
            <person name="Ohm R."/>
            <person name="Olson A."/>
            <person name="Spatafora J."/>
            <person name="Veneault-Fourrey C."/>
            <person name="Henrissat B."/>
            <person name="Grigoriev I."/>
            <person name="Martin F."/>
            <person name="Perotto S."/>
        </authorList>
    </citation>
    <scope>NUCLEOTIDE SEQUENCE [LARGE SCALE GENOMIC DNA]</scope>
    <source>
        <strain evidence="1 2">F</strain>
    </source>
</reference>
<gene>
    <name evidence="1" type="ORF">L207DRAFT_582073</name>
</gene>
<organism evidence="1 2">
    <name type="scientific">Hyaloscypha variabilis (strain UAMH 11265 / GT02V1 / F)</name>
    <name type="common">Meliniomyces variabilis</name>
    <dbReference type="NCBI Taxonomy" id="1149755"/>
    <lineage>
        <taxon>Eukaryota</taxon>
        <taxon>Fungi</taxon>
        <taxon>Dikarya</taxon>
        <taxon>Ascomycota</taxon>
        <taxon>Pezizomycotina</taxon>
        <taxon>Leotiomycetes</taxon>
        <taxon>Helotiales</taxon>
        <taxon>Hyaloscyphaceae</taxon>
        <taxon>Hyaloscypha</taxon>
        <taxon>Hyaloscypha variabilis</taxon>
    </lineage>
</organism>
<evidence type="ECO:0000313" key="2">
    <source>
        <dbReference type="Proteomes" id="UP000235786"/>
    </source>
</evidence>
<sequence>MSSVVWGFTSPPNGETLVCFDAVIYVTQDTRDTSETISPLDELKCLFFRGSANLSLNRHRSRLCTTQLLLYLYPDLIKQEQRAALRRAGSTESMMAKHTMRQRGRWTLHESPHEGISFIFKYTNTIGLPHTLKFRFNSTSILYHSGFTPRQYSAESAHKPKDAALEAQTQIPESPISRMFLQIIIKMESAVLSRYNNPRDNNSALLLPSKNKD</sequence>